<organism evidence="1 2">
    <name type="scientific">Rhizobium subbaraonis</name>
    <dbReference type="NCBI Taxonomy" id="908946"/>
    <lineage>
        <taxon>Bacteria</taxon>
        <taxon>Pseudomonadati</taxon>
        <taxon>Pseudomonadota</taxon>
        <taxon>Alphaproteobacteria</taxon>
        <taxon>Hyphomicrobiales</taxon>
        <taxon>Rhizobiaceae</taxon>
        <taxon>Rhizobium/Agrobacterium group</taxon>
        <taxon>Rhizobium</taxon>
    </lineage>
</organism>
<dbReference type="Proteomes" id="UP000219167">
    <property type="component" value="Unassembled WGS sequence"/>
</dbReference>
<reference evidence="1 2" key="1">
    <citation type="submission" date="2017-08" db="EMBL/GenBank/DDBJ databases">
        <authorList>
            <person name="de Groot N.N."/>
        </authorList>
    </citation>
    <scope>NUCLEOTIDE SEQUENCE [LARGE SCALE GENOMIC DNA]</scope>
    <source>
        <strain evidence="1 2">JC85</strain>
    </source>
</reference>
<dbReference type="AlphaFoldDB" id="A0A285UYQ8"/>
<dbReference type="RefSeq" id="WP_245423681.1">
    <property type="nucleotide sequence ID" value="NZ_OBQD01000024.1"/>
</dbReference>
<accession>A0A285UYQ8</accession>
<protein>
    <submittedName>
        <fullName evidence="1">Uncharacterized protein</fullName>
    </submittedName>
</protein>
<name>A0A285UYQ8_9HYPH</name>
<gene>
    <name evidence="1" type="ORF">SAMN05892877_12446</name>
</gene>
<evidence type="ECO:0000313" key="2">
    <source>
        <dbReference type="Proteomes" id="UP000219167"/>
    </source>
</evidence>
<keyword evidence="2" id="KW-1185">Reference proteome</keyword>
<dbReference type="EMBL" id="OBQD01000024">
    <property type="protein sequence ID" value="SOC46797.1"/>
    <property type="molecule type" value="Genomic_DNA"/>
</dbReference>
<proteinExistence type="predicted"/>
<sequence length="65" mass="7842">MMHSIYTDLNVTPLDTDRAVLRAAVKRLPIWVRRDPCRRLVRRRFYREMLRCHARAQRGISPTLH</sequence>
<evidence type="ECO:0000313" key="1">
    <source>
        <dbReference type="EMBL" id="SOC46797.1"/>
    </source>
</evidence>